<dbReference type="Proteomes" id="UP000299102">
    <property type="component" value="Unassembled WGS sequence"/>
</dbReference>
<organism evidence="2 3">
    <name type="scientific">Eumeta variegata</name>
    <name type="common">Bagworm moth</name>
    <name type="synonym">Eumeta japonica</name>
    <dbReference type="NCBI Taxonomy" id="151549"/>
    <lineage>
        <taxon>Eukaryota</taxon>
        <taxon>Metazoa</taxon>
        <taxon>Ecdysozoa</taxon>
        <taxon>Arthropoda</taxon>
        <taxon>Hexapoda</taxon>
        <taxon>Insecta</taxon>
        <taxon>Pterygota</taxon>
        <taxon>Neoptera</taxon>
        <taxon>Endopterygota</taxon>
        <taxon>Lepidoptera</taxon>
        <taxon>Glossata</taxon>
        <taxon>Ditrysia</taxon>
        <taxon>Tineoidea</taxon>
        <taxon>Psychidae</taxon>
        <taxon>Oiketicinae</taxon>
        <taxon>Eumeta</taxon>
    </lineage>
</organism>
<evidence type="ECO:0000313" key="2">
    <source>
        <dbReference type="EMBL" id="GBP32457.1"/>
    </source>
</evidence>
<dbReference type="OrthoDB" id="1728974at2759"/>
<proteinExistence type="predicted"/>
<dbReference type="AlphaFoldDB" id="A0A4C1V2E3"/>
<feature type="region of interest" description="Disordered" evidence="1">
    <location>
        <begin position="69"/>
        <end position="105"/>
    </location>
</feature>
<gene>
    <name evidence="2" type="ORF">EVAR_24621_1</name>
</gene>
<keyword evidence="3" id="KW-1185">Reference proteome</keyword>
<feature type="compositionally biased region" description="Low complexity" evidence="1">
    <location>
        <begin position="69"/>
        <end position="84"/>
    </location>
</feature>
<sequence length="105" mass="11534">MREDAQEARIDQVRELFALILTSCNPSAPNGLCQKYRDGISDDILARMRSVNLDLDITFNVLLRHLSSASHSNSDFDSGSGSDSNSDKRNLKTPTPTSVLIKPPS</sequence>
<comment type="caution">
    <text evidence="2">The sequence shown here is derived from an EMBL/GenBank/DDBJ whole genome shotgun (WGS) entry which is preliminary data.</text>
</comment>
<dbReference type="EMBL" id="BGZK01000260">
    <property type="protein sequence ID" value="GBP32457.1"/>
    <property type="molecule type" value="Genomic_DNA"/>
</dbReference>
<protein>
    <submittedName>
        <fullName evidence="2">Uncharacterized protein</fullName>
    </submittedName>
</protein>
<accession>A0A4C1V2E3</accession>
<name>A0A4C1V2E3_EUMVA</name>
<evidence type="ECO:0000256" key="1">
    <source>
        <dbReference type="SAM" id="MobiDB-lite"/>
    </source>
</evidence>
<reference evidence="2 3" key="1">
    <citation type="journal article" date="2019" name="Commun. Biol.">
        <title>The bagworm genome reveals a unique fibroin gene that provides high tensile strength.</title>
        <authorList>
            <person name="Kono N."/>
            <person name="Nakamura H."/>
            <person name="Ohtoshi R."/>
            <person name="Tomita M."/>
            <person name="Numata K."/>
            <person name="Arakawa K."/>
        </authorList>
    </citation>
    <scope>NUCLEOTIDE SEQUENCE [LARGE SCALE GENOMIC DNA]</scope>
</reference>
<evidence type="ECO:0000313" key="3">
    <source>
        <dbReference type="Proteomes" id="UP000299102"/>
    </source>
</evidence>